<dbReference type="RefSeq" id="WP_076116646.1">
    <property type="nucleotide sequence ID" value="NZ_MPTC01000001.1"/>
</dbReference>
<proteinExistence type="predicted"/>
<evidence type="ECO:0000313" key="2">
    <source>
        <dbReference type="Proteomes" id="UP000187439"/>
    </source>
</evidence>
<gene>
    <name evidence="1" type="ORF">BSK52_01800</name>
</gene>
<organism evidence="1 2">
    <name type="scientific">Paenibacillus odorifer</name>
    <dbReference type="NCBI Taxonomy" id="189426"/>
    <lineage>
        <taxon>Bacteria</taxon>
        <taxon>Bacillati</taxon>
        <taxon>Bacillota</taxon>
        <taxon>Bacilli</taxon>
        <taxon>Bacillales</taxon>
        <taxon>Paenibacillaceae</taxon>
        <taxon>Paenibacillus</taxon>
    </lineage>
</organism>
<name>A0A1R0YA89_9BACL</name>
<dbReference type="EMBL" id="MPTC01000001">
    <property type="protein sequence ID" value="OMD44287.1"/>
    <property type="molecule type" value="Genomic_DNA"/>
</dbReference>
<reference evidence="1 2" key="1">
    <citation type="submission" date="2016-10" db="EMBL/GenBank/DDBJ databases">
        <title>Paenibacillus species isolates.</title>
        <authorList>
            <person name="Beno S.M."/>
        </authorList>
    </citation>
    <scope>NUCLEOTIDE SEQUENCE [LARGE SCALE GENOMIC DNA]</scope>
    <source>
        <strain evidence="1 2">FSL H7-0710</strain>
    </source>
</reference>
<accession>A0A1R0YA89</accession>
<dbReference type="AlphaFoldDB" id="A0A1R0YA89"/>
<dbReference type="Proteomes" id="UP000187439">
    <property type="component" value="Unassembled WGS sequence"/>
</dbReference>
<protein>
    <submittedName>
        <fullName evidence="1">Uncharacterized protein</fullName>
    </submittedName>
</protein>
<evidence type="ECO:0000313" key="1">
    <source>
        <dbReference type="EMBL" id="OMD44287.1"/>
    </source>
</evidence>
<comment type="caution">
    <text evidence="1">The sequence shown here is derived from an EMBL/GenBank/DDBJ whole genome shotgun (WGS) entry which is preliminary data.</text>
</comment>
<sequence length="105" mass="11720">MTSQSPRNIRIVWKAEPDSGWADDYYTGILVRDNGALYHNQGSACLAIVAPTETDGLYRIDDDDVLPLITRDPLEDVARLLNEMSALDYLLKVMPVVMLPDAMPI</sequence>